<protein>
    <submittedName>
        <fullName evidence="1">Uncharacterized protein</fullName>
    </submittedName>
</protein>
<reference evidence="1 2" key="1">
    <citation type="journal article" date="2014" name="BMC Genomics">
        <title>Oil accumulation mechanisms of the oleaginous microalga Chlorella protothecoides revealed through its genome, transcriptomes, and proteomes.</title>
        <authorList>
            <person name="Gao C."/>
            <person name="Wang Y."/>
            <person name="Shen Y."/>
            <person name="Yan D."/>
            <person name="He X."/>
            <person name="Dai J."/>
            <person name="Wu Q."/>
        </authorList>
    </citation>
    <scope>NUCLEOTIDE SEQUENCE [LARGE SCALE GENOMIC DNA]</scope>
    <source>
        <strain evidence="1 2">0710</strain>
    </source>
</reference>
<dbReference type="KEGG" id="apro:F751_3514"/>
<keyword evidence="2" id="KW-1185">Reference proteome</keyword>
<dbReference type="RefSeq" id="XP_011401729.1">
    <property type="nucleotide sequence ID" value="XM_011403427.1"/>
</dbReference>
<sequence length="106" mass="11767">MGQGGEKAYYALQLLVGPVEKHPDLSLSDVPCTFITCILQGVGPIEASSPDCGALLPFVGRHDRKQSASRSERSAARHLRKQCFITALFRQRVRRWGPPTRGERSF</sequence>
<accession>A0A087SSI0</accession>
<dbReference type="EMBL" id="KL662180">
    <property type="protein sequence ID" value="KFM28684.1"/>
    <property type="molecule type" value="Genomic_DNA"/>
</dbReference>
<dbReference type="GeneID" id="23614905"/>
<dbReference type="Proteomes" id="UP000028924">
    <property type="component" value="Unassembled WGS sequence"/>
</dbReference>
<proteinExistence type="predicted"/>
<dbReference type="AlphaFoldDB" id="A0A087SSI0"/>
<name>A0A087SSI0_AUXPR</name>
<evidence type="ECO:0000313" key="1">
    <source>
        <dbReference type="EMBL" id="KFM28684.1"/>
    </source>
</evidence>
<evidence type="ECO:0000313" key="2">
    <source>
        <dbReference type="Proteomes" id="UP000028924"/>
    </source>
</evidence>
<organism evidence="1 2">
    <name type="scientific">Auxenochlorella protothecoides</name>
    <name type="common">Green microalga</name>
    <name type="synonym">Chlorella protothecoides</name>
    <dbReference type="NCBI Taxonomy" id="3075"/>
    <lineage>
        <taxon>Eukaryota</taxon>
        <taxon>Viridiplantae</taxon>
        <taxon>Chlorophyta</taxon>
        <taxon>core chlorophytes</taxon>
        <taxon>Trebouxiophyceae</taxon>
        <taxon>Chlorellales</taxon>
        <taxon>Chlorellaceae</taxon>
        <taxon>Auxenochlorella</taxon>
    </lineage>
</organism>
<gene>
    <name evidence="1" type="ORF">F751_3514</name>
</gene>